<protein>
    <submittedName>
        <fullName evidence="1">Uncharacterized protein</fullName>
    </submittedName>
</protein>
<organism evidence="1 2">
    <name type="scientific">Spirodela intermedia</name>
    <name type="common">Intermediate duckweed</name>
    <dbReference type="NCBI Taxonomy" id="51605"/>
    <lineage>
        <taxon>Eukaryota</taxon>
        <taxon>Viridiplantae</taxon>
        <taxon>Streptophyta</taxon>
        <taxon>Embryophyta</taxon>
        <taxon>Tracheophyta</taxon>
        <taxon>Spermatophyta</taxon>
        <taxon>Magnoliopsida</taxon>
        <taxon>Liliopsida</taxon>
        <taxon>Araceae</taxon>
        <taxon>Lemnoideae</taxon>
        <taxon>Spirodela</taxon>
    </lineage>
</organism>
<dbReference type="Proteomes" id="UP000663760">
    <property type="component" value="Chromosome 8"/>
</dbReference>
<dbReference type="AlphaFoldDB" id="A0A7I8KUA3"/>
<sequence>MIKDIWKTLKSSQIVINNCLNLSSHDILKL</sequence>
<reference evidence="1" key="1">
    <citation type="submission" date="2020-02" db="EMBL/GenBank/DDBJ databases">
        <authorList>
            <person name="Scholz U."/>
            <person name="Mascher M."/>
            <person name="Fiebig A."/>
        </authorList>
    </citation>
    <scope>NUCLEOTIDE SEQUENCE</scope>
</reference>
<evidence type="ECO:0000313" key="2">
    <source>
        <dbReference type="Proteomes" id="UP000663760"/>
    </source>
</evidence>
<name>A0A7I8KUA3_SPIIN</name>
<keyword evidence="2" id="KW-1185">Reference proteome</keyword>
<dbReference type="EMBL" id="LR746271">
    <property type="protein sequence ID" value="CAA7400565.1"/>
    <property type="molecule type" value="Genomic_DNA"/>
</dbReference>
<gene>
    <name evidence="1" type="ORF">SI8410_08011243</name>
</gene>
<proteinExistence type="predicted"/>
<evidence type="ECO:0000313" key="1">
    <source>
        <dbReference type="EMBL" id="CAA7400565.1"/>
    </source>
</evidence>
<accession>A0A7I8KUA3</accession>